<keyword evidence="6" id="KW-1185">Reference proteome</keyword>
<dbReference type="Proteomes" id="UP000038045">
    <property type="component" value="Unplaced"/>
</dbReference>
<dbReference type="Pfam" id="PF00042">
    <property type="entry name" value="Globin"/>
    <property type="match status" value="1"/>
</dbReference>
<dbReference type="STRING" id="131310.A0A0N4ZKI8"/>
<dbReference type="GO" id="GO:0020037">
    <property type="term" value="F:heme binding"/>
    <property type="evidence" value="ECO:0007669"/>
    <property type="project" value="InterPro"/>
</dbReference>
<keyword evidence="4" id="KW-0813">Transport</keyword>
<dbReference type="PANTHER" id="PTHR46458:SF16">
    <property type="entry name" value="GLOBIN DOMAIN-CONTAINING PROTEIN-RELATED"/>
    <property type="match status" value="1"/>
</dbReference>
<accession>A0A0N4ZKI8</accession>
<evidence type="ECO:0000256" key="2">
    <source>
        <dbReference type="ARBA" id="ARBA00022723"/>
    </source>
</evidence>
<dbReference type="CDD" id="cd01040">
    <property type="entry name" value="Mb-like"/>
    <property type="match status" value="1"/>
</dbReference>
<comment type="similarity">
    <text evidence="4">Belongs to the globin family.</text>
</comment>
<proteinExistence type="inferred from homology"/>
<dbReference type="GO" id="GO:0019825">
    <property type="term" value="F:oxygen binding"/>
    <property type="evidence" value="ECO:0007669"/>
    <property type="project" value="InterPro"/>
</dbReference>
<dbReference type="InterPro" id="IPR000971">
    <property type="entry name" value="Globin"/>
</dbReference>
<keyword evidence="3" id="KW-0408">Iron</keyword>
<evidence type="ECO:0000313" key="7">
    <source>
        <dbReference type="WBParaSite" id="PTRK_0000862200.1"/>
    </source>
</evidence>
<evidence type="ECO:0000256" key="1">
    <source>
        <dbReference type="ARBA" id="ARBA00022617"/>
    </source>
</evidence>
<evidence type="ECO:0000256" key="4">
    <source>
        <dbReference type="RuleBase" id="RU000356"/>
    </source>
</evidence>
<dbReference type="AlphaFoldDB" id="A0A0N4ZKI8"/>
<feature type="domain" description="Globin" evidence="5">
    <location>
        <begin position="20"/>
        <end position="175"/>
    </location>
</feature>
<dbReference type="GO" id="GO:0005344">
    <property type="term" value="F:oxygen carrier activity"/>
    <property type="evidence" value="ECO:0007669"/>
    <property type="project" value="UniProtKB-KW"/>
</dbReference>
<sequence length="317" mass="36979">MGNKQSIRNEERSSSDEGNGLTYYQIQAIQRAWRHMSKAGQVSCGRQIITKIYKNNTEIRNIFQTYVTIENLSINQMEPVEWGVLKHGEEIVNLLDYVIKNLNNIEMVEEKCEEVGRSHRKMKQYGMKEEHWDSLGEALSETIRENYGWKKNRQLLKASNILASFVVDRIRTGFIQKDGNETRISMKFSTPRKDELKKSNFKRYNSIANGELCIKDVTYSPINKKNFNKHNNIMIRAKSMDGSVNPRRRVLPGIPFSEIIKIEQRDSSSNFQRKNSTVSTRQYNKQSFFNGNRPCLCSFINDNYDFEGNIIKYKEGI</sequence>
<dbReference type="InterPro" id="IPR012292">
    <property type="entry name" value="Globin/Proto"/>
</dbReference>
<dbReference type="PANTHER" id="PTHR46458">
    <property type="entry name" value="BLR2807 PROTEIN"/>
    <property type="match status" value="1"/>
</dbReference>
<organism evidence="6 7">
    <name type="scientific">Parastrongyloides trichosuri</name>
    <name type="common">Possum-specific nematode worm</name>
    <dbReference type="NCBI Taxonomy" id="131310"/>
    <lineage>
        <taxon>Eukaryota</taxon>
        <taxon>Metazoa</taxon>
        <taxon>Ecdysozoa</taxon>
        <taxon>Nematoda</taxon>
        <taxon>Chromadorea</taxon>
        <taxon>Rhabditida</taxon>
        <taxon>Tylenchina</taxon>
        <taxon>Panagrolaimomorpha</taxon>
        <taxon>Strongyloidoidea</taxon>
        <taxon>Strongyloididae</taxon>
        <taxon>Parastrongyloides</taxon>
    </lineage>
</organism>
<dbReference type="InterPro" id="IPR009050">
    <property type="entry name" value="Globin-like_sf"/>
</dbReference>
<protein>
    <submittedName>
        <fullName evidence="7">GLOBIN domain-containing protein</fullName>
    </submittedName>
</protein>
<dbReference type="SUPFAM" id="SSF46458">
    <property type="entry name" value="Globin-like"/>
    <property type="match status" value="1"/>
</dbReference>
<keyword evidence="2" id="KW-0479">Metal-binding</keyword>
<keyword evidence="1 4" id="KW-0349">Heme</keyword>
<name>A0A0N4ZKI8_PARTI</name>
<evidence type="ECO:0000259" key="5">
    <source>
        <dbReference type="PROSITE" id="PS01033"/>
    </source>
</evidence>
<keyword evidence="4" id="KW-0561">Oxygen transport</keyword>
<evidence type="ECO:0000256" key="3">
    <source>
        <dbReference type="ARBA" id="ARBA00023004"/>
    </source>
</evidence>
<reference evidence="7" key="1">
    <citation type="submission" date="2017-02" db="UniProtKB">
        <authorList>
            <consortium name="WormBaseParasite"/>
        </authorList>
    </citation>
    <scope>IDENTIFICATION</scope>
</reference>
<dbReference type="Gene3D" id="1.10.490.10">
    <property type="entry name" value="Globins"/>
    <property type="match status" value="1"/>
</dbReference>
<dbReference type="InterPro" id="IPR044399">
    <property type="entry name" value="Mb-like_M"/>
</dbReference>
<dbReference type="GO" id="GO:0046872">
    <property type="term" value="F:metal ion binding"/>
    <property type="evidence" value="ECO:0007669"/>
    <property type="project" value="UniProtKB-KW"/>
</dbReference>
<evidence type="ECO:0000313" key="6">
    <source>
        <dbReference type="Proteomes" id="UP000038045"/>
    </source>
</evidence>
<dbReference type="InterPro" id="IPR050532">
    <property type="entry name" value="Globin-like_OT"/>
</dbReference>
<dbReference type="PROSITE" id="PS01033">
    <property type="entry name" value="GLOBIN"/>
    <property type="match status" value="1"/>
</dbReference>
<dbReference type="WBParaSite" id="PTRK_0000862200.1">
    <property type="protein sequence ID" value="PTRK_0000862200.1"/>
    <property type="gene ID" value="PTRK_0000862200"/>
</dbReference>